<dbReference type="RefSeq" id="WP_194030743.1">
    <property type="nucleotide sequence ID" value="NZ_JADEWZ010000028.1"/>
</dbReference>
<dbReference type="InterPro" id="IPR001972">
    <property type="entry name" value="Stomatin_HflK_fam"/>
</dbReference>
<dbReference type="Proteomes" id="UP000654482">
    <property type="component" value="Unassembled WGS sequence"/>
</dbReference>
<proteinExistence type="inferred from homology"/>
<evidence type="ECO:0000256" key="1">
    <source>
        <dbReference type="ARBA" id="ARBA00004167"/>
    </source>
</evidence>
<evidence type="ECO:0000256" key="6">
    <source>
        <dbReference type="SAM" id="Phobius"/>
    </source>
</evidence>
<evidence type="ECO:0000256" key="5">
    <source>
        <dbReference type="ARBA" id="ARBA00023136"/>
    </source>
</evidence>
<dbReference type="InterPro" id="IPR018080">
    <property type="entry name" value="Band_7/stomatin-like_CS"/>
</dbReference>
<keyword evidence="5 6" id="KW-0472">Membrane</keyword>
<evidence type="ECO:0000313" key="8">
    <source>
        <dbReference type="EMBL" id="MBE9117654.1"/>
    </source>
</evidence>
<dbReference type="InterPro" id="IPR001107">
    <property type="entry name" value="Band_7"/>
</dbReference>
<gene>
    <name evidence="8" type="ORF">IQ249_17290</name>
</gene>
<dbReference type="AlphaFoldDB" id="A0A8J7DY89"/>
<keyword evidence="3 6" id="KW-0812">Transmembrane</keyword>
<keyword evidence="9" id="KW-1185">Reference proteome</keyword>
<dbReference type="Gene3D" id="3.30.479.30">
    <property type="entry name" value="Band 7 domain"/>
    <property type="match status" value="1"/>
</dbReference>
<evidence type="ECO:0000313" key="9">
    <source>
        <dbReference type="Proteomes" id="UP000654482"/>
    </source>
</evidence>
<evidence type="ECO:0000259" key="7">
    <source>
        <dbReference type="SMART" id="SM00244"/>
    </source>
</evidence>
<dbReference type="PROSITE" id="PS01270">
    <property type="entry name" value="BAND_7"/>
    <property type="match status" value="1"/>
</dbReference>
<accession>A0A8J7DY89</accession>
<dbReference type="FunFam" id="3.30.479.30:FF:000004">
    <property type="entry name" value="Putative membrane protease family, stomatin"/>
    <property type="match status" value="1"/>
</dbReference>
<dbReference type="InterPro" id="IPR036013">
    <property type="entry name" value="Band_7/SPFH_dom_sf"/>
</dbReference>
<dbReference type="PRINTS" id="PR00721">
    <property type="entry name" value="STOMATIN"/>
</dbReference>
<dbReference type="SMART" id="SM00244">
    <property type="entry name" value="PHB"/>
    <property type="match status" value="1"/>
</dbReference>
<organism evidence="8 9">
    <name type="scientific">Lusitaniella coriacea LEGE 07157</name>
    <dbReference type="NCBI Taxonomy" id="945747"/>
    <lineage>
        <taxon>Bacteria</taxon>
        <taxon>Bacillati</taxon>
        <taxon>Cyanobacteriota</taxon>
        <taxon>Cyanophyceae</taxon>
        <taxon>Spirulinales</taxon>
        <taxon>Lusitaniellaceae</taxon>
        <taxon>Lusitaniella</taxon>
    </lineage>
</organism>
<evidence type="ECO:0000256" key="2">
    <source>
        <dbReference type="ARBA" id="ARBA00008164"/>
    </source>
</evidence>
<dbReference type="PANTHER" id="PTHR43327">
    <property type="entry name" value="STOMATIN-LIKE PROTEIN 2, MITOCHONDRIAL"/>
    <property type="match status" value="1"/>
</dbReference>
<reference evidence="8" key="1">
    <citation type="submission" date="2020-10" db="EMBL/GenBank/DDBJ databases">
        <authorList>
            <person name="Castelo-Branco R."/>
            <person name="Eusebio N."/>
            <person name="Adriana R."/>
            <person name="Vieira A."/>
            <person name="Brugerolle De Fraissinette N."/>
            <person name="Rezende De Castro R."/>
            <person name="Schneider M.P."/>
            <person name="Vasconcelos V."/>
            <person name="Leao P.N."/>
        </authorList>
    </citation>
    <scope>NUCLEOTIDE SEQUENCE</scope>
    <source>
        <strain evidence="8">LEGE 07157</strain>
    </source>
</reference>
<dbReference type="SUPFAM" id="SSF117892">
    <property type="entry name" value="Band 7/SPFH domain"/>
    <property type="match status" value="1"/>
</dbReference>
<dbReference type="InterPro" id="IPR050710">
    <property type="entry name" value="Band7/mec-2_domain"/>
</dbReference>
<dbReference type="PANTHER" id="PTHR43327:SF10">
    <property type="entry name" value="STOMATIN-LIKE PROTEIN 2, MITOCHONDRIAL"/>
    <property type="match status" value="1"/>
</dbReference>
<evidence type="ECO:0000256" key="3">
    <source>
        <dbReference type="ARBA" id="ARBA00022692"/>
    </source>
</evidence>
<comment type="caution">
    <text evidence="8">The sequence shown here is derived from an EMBL/GenBank/DDBJ whole genome shotgun (WGS) entry which is preliminary data.</text>
</comment>
<sequence length="273" mass="30605">MLNYLLYSIITLVLGGLGYSLASMRIITEGNEALVERLGKFQRKLEPGLNFVTPFLDSIVVEETNREKVLDVPPQNTITQDNVSLKVDAVVYWQIIDLEKTFYLVEDVEEAIENLVLTTLRSEIGQLDLEDTYSSRDKINKTLLQQLDEATGNWGVKVTRVEVKELTPAQNVMESLELERAAKSKKNAEIMEMQGTQQSIEMISDAIDRNKNRKEVLSFLTLQRYVEALEKLGDSSNAKIVFMDPKALNEAVAELMDGEVPSDSAGGIDLSNN</sequence>
<comment type="subcellular location">
    <subcellularLocation>
        <location evidence="1">Membrane</location>
        <topology evidence="1">Single-pass membrane protein</topology>
    </subcellularLocation>
</comment>
<dbReference type="EMBL" id="JADEWZ010000028">
    <property type="protein sequence ID" value="MBE9117654.1"/>
    <property type="molecule type" value="Genomic_DNA"/>
</dbReference>
<dbReference type="GO" id="GO:0098552">
    <property type="term" value="C:side of membrane"/>
    <property type="evidence" value="ECO:0007669"/>
    <property type="project" value="UniProtKB-ARBA"/>
</dbReference>
<protein>
    <submittedName>
        <fullName evidence="8">Paraslipin</fullName>
    </submittedName>
</protein>
<keyword evidence="4 6" id="KW-1133">Transmembrane helix</keyword>
<name>A0A8J7DY89_9CYAN</name>
<evidence type="ECO:0000256" key="4">
    <source>
        <dbReference type="ARBA" id="ARBA00022989"/>
    </source>
</evidence>
<dbReference type="GO" id="GO:0005886">
    <property type="term" value="C:plasma membrane"/>
    <property type="evidence" value="ECO:0007669"/>
    <property type="project" value="UniProtKB-ARBA"/>
</dbReference>
<dbReference type="Pfam" id="PF01145">
    <property type="entry name" value="Band_7"/>
    <property type="match status" value="1"/>
</dbReference>
<feature type="domain" description="Band 7" evidence="7">
    <location>
        <begin position="22"/>
        <end position="180"/>
    </location>
</feature>
<comment type="similarity">
    <text evidence="2">Belongs to the band 7/mec-2 family.</text>
</comment>
<feature type="transmembrane region" description="Helical" evidence="6">
    <location>
        <begin position="6"/>
        <end position="27"/>
    </location>
</feature>
<dbReference type="CDD" id="cd08829">
    <property type="entry name" value="SPFH_paraslipin"/>
    <property type="match status" value="1"/>
</dbReference>